<proteinExistence type="predicted"/>
<evidence type="ECO:0000313" key="3">
    <source>
        <dbReference type="Proteomes" id="UP000664534"/>
    </source>
</evidence>
<gene>
    <name evidence="2" type="ORF">IMSHALPRED_002905</name>
</gene>
<dbReference type="EMBL" id="CAJPDT010000157">
    <property type="protein sequence ID" value="CAF9941797.1"/>
    <property type="molecule type" value="Genomic_DNA"/>
</dbReference>
<dbReference type="InterPro" id="IPR054208">
    <property type="entry name" value="DUF6914"/>
</dbReference>
<keyword evidence="3" id="KW-1185">Reference proteome</keyword>
<dbReference type="Proteomes" id="UP000664534">
    <property type="component" value="Unassembled WGS sequence"/>
</dbReference>
<dbReference type="AlphaFoldDB" id="A0A8H3J6Q5"/>
<feature type="compositionally biased region" description="Gly residues" evidence="1">
    <location>
        <begin position="152"/>
        <end position="170"/>
    </location>
</feature>
<feature type="region of interest" description="Disordered" evidence="1">
    <location>
        <begin position="144"/>
        <end position="179"/>
    </location>
</feature>
<dbReference type="OrthoDB" id="10457740at2759"/>
<feature type="region of interest" description="Disordered" evidence="1">
    <location>
        <begin position="235"/>
        <end position="263"/>
    </location>
</feature>
<name>A0A8H3J6Q5_9LECA</name>
<comment type="caution">
    <text evidence="2">The sequence shown here is derived from an EMBL/GenBank/DDBJ whole genome shotgun (WGS) entry which is preliminary data.</text>
</comment>
<sequence>MTTPATQPATHLLYIALSLRTPPLAAPSPLHWALLITPATSPPSTTGTLHTYTILRTTALRGPVWVYNAVPIRTHSTAVEKQQDATTELIARLLIAEVVNVEALEAKIAAWSEREVEGETREGRWRDVCKEWVVRVLGRLEGVEGEVDGGDGGEGGGGGGEGGDGNGNGKGKGKGKSSASEKFKCLGRRMGTFESVEAEGRQFAGAVQAAWEGEGVGRGREEGAEVPTRVLFDRRSGVGMSGGASSSVGGKGKGEAAVVSEGS</sequence>
<dbReference type="Pfam" id="PF21858">
    <property type="entry name" value="DUF6914"/>
    <property type="match status" value="1"/>
</dbReference>
<evidence type="ECO:0000313" key="2">
    <source>
        <dbReference type="EMBL" id="CAF9941797.1"/>
    </source>
</evidence>
<organism evidence="2 3">
    <name type="scientific">Imshaugia aleurites</name>
    <dbReference type="NCBI Taxonomy" id="172621"/>
    <lineage>
        <taxon>Eukaryota</taxon>
        <taxon>Fungi</taxon>
        <taxon>Dikarya</taxon>
        <taxon>Ascomycota</taxon>
        <taxon>Pezizomycotina</taxon>
        <taxon>Lecanoromycetes</taxon>
        <taxon>OSLEUM clade</taxon>
        <taxon>Lecanoromycetidae</taxon>
        <taxon>Lecanorales</taxon>
        <taxon>Lecanorineae</taxon>
        <taxon>Parmeliaceae</taxon>
        <taxon>Imshaugia</taxon>
    </lineage>
</organism>
<reference evidence="2" key="1">
    <citation type="submission" date="2021-03" db="EMBL/GenBank/DDBJ databases">
        <authorList>
            <person name="Tagirdzhanova G."/>
        </authorList>
    </citation>
    <scope>NUCLEOTIDE SEQUENCE</scope>
</reference>
<evidence type="ECO:0000256" key="1">
    <source>
        <dbReference type="SAM" id="MobiDB-lite"/>
    </source>
</evidence>
<accession>A0A8H3J6Q5</accession>
<protein>
    <submittedName>
        <fullName evidence="2">Uncharacterized protein</fullName>
    </submittedName>
</protein>